<feature type="non-terminal residue" evidence="1">
    <location>
        <position position="1"/>
    </location>
</feature>
<dbReference type="EMBL" id="UINC01148838">
    <property type="protein sequence ID" value="SVD40963.1"/>
    <property type="molecule type" value="Genomic_DNA"/>
</dbReference>
<gene>
    <name evidence="1" type="ORF">METZ01_LOCUS393817</name>
</gene>
<proteinExistence type="predicted"/>
<accession>A0A382V387</accession>
<reference evidence="1" key="1">
    <citation type="submission" date="2018-05" db="EMBL/GenBank/DDBJ databases">
        <authorList>
            <person name="Lanie J.A."/>
            <person name="Ng W.-L."/>
            <person name="Kazmierczak K.M."/>
            <person name="Andrzejewski T.M."/>
            <person name="Davidsen T.M."/>
            <person name="Wayne K.J."/>
            <person name="Tettelin H."/>
            <person name="Glass J.I."/>
            <person name="Rusch D."/>
            <person name="Podicherti R."/>
            <person name="Tsui H.-C.T."/>
            <person name="Winkler M.E."/>
        </authorList>
    </citation>
    <scope>NUCLEOTIDE SEQUENCE</scope>
</reference>
<evidence type="ECO:0000313" key="1">
    <source>
        <dbReference type="EMBL" id="SVD40963.1"/>
    </source>
</evidence>
<feature type="non-terminal residue" evidence="1">
    <location>
        <position position="32"/>
    </location>
</feature>
<sequence>FPQLKRHFFNVPNSMGWHLRDPIHKNWNLKWH</sequence>
<organism evidence="1">
    <name type="scientific">marine metagenome</name>
    <dbReference type="NCBI Taxonomy" id="408172"/>
    <lineage>
        <taxon>unclassified sequences</taxon>
        <taxon>metagenomes</taxon>
        <taxon>ecological metagenomes</taxon>
    </lineage>
</organism>
<dbReference type="AlphaFoldDB" id="A0A382V387"/>
<name>A0A382V387_9ZZZZ</name>
<protein>
    <submittedName>
        <fullName evidence="1">Uncharacterized protein</fullName>
    </submittedName>
</protein>